<evidence type="ECO:0000259" key="2">
    <source>
        <dbReference type="Pfam" id="PF02668"/>
    </source>
</evidence>
<sequence length="327" mass="37429">MIETVWISWEEQQGLKRLAESFKEFDDEMLFSSLSSLKEQVKNILSPETFAALIGFMPGEGNILRVNGLPFDYNVKETPYTGYVDNADLPIASVMQFAVFAACGIFPISYLRENKGLLFRHVVPTRKRAKRVSSHGSALTLDMHVSNPILPIIPEETNNVSGSPEILSFYGIRPDPDVFTEVVELDEVLQQLEQRVIDELCEKKYYFRMPSSFNGDELKGPLAILGIKDGMYYNRTDMDTVIPVDYPALVSLNIFMEATKKVKHYHRLQLPPGDMLLFKNQRTLHSRQKFVARYNGLDRWMVRLYGSANMARHHAADESKRYLGLTY</sequence>
<organism evidence="3 4">
    <name type="scientific">Erwinia aeris</name>
    <dbReference type="NCBI Taxonomy" id="3239803"/>
    <lineage>
        <taxon>Bacteria</taxon>
        <taxon>Pseudomonadati</taxon>
        <taxon>Pseudomonadota</taxon>
        <taxon>Gammaproteobacteria</taxon>
        <taxon>Enterobacterales</taxon>
        <taxon>Erwiniaceae</taxon>
        <taxon>Erwinia</taxon>
    </lineage>
</organism>
<reference evidence="3 4" key="1">
    <citation type="submission" date="2024-07" db="EMBL/GenBank/DDBJ databases">
        <authorList>
            <person name="Hebao G."/>
        </authorList>
    </citation>
    <scope>NUCLEOTIDE SEQUENCE [LARGE SCALE GENOMIC DNA]</scope>
    <source>
        <strain evidence="3 4">ACCC 02193</strain>
    </source>
</reference>
<evidence type="ECO:0000313" key="3">
    <source>
        <dbReference type="EMBL" id="MEY8768925.1"/>
    </source>
</evidence>
<dbReference type="Proteomes" id="UP001565243">
    <property type="component" value="Unassembled WGS sequence"/>
</dbReference>
<protein>
    <submittedName>
        <fullName evidence="3">TauD/TfdA family dioxygenase</fullName>
    </submittedName>
</protein>
<dbReference type="InterPro" id="IPR003819">
    <property type="entry name" value="TauD/TfdA-like"/>
</dbReference>
<dbReference type="SUPFAM" id="SSF51197">
    <property type="entry name" value="Clavaminate synthase-like"/>
    <property type="match status" value="1"/>
</dbReference>
<name>A0ABV4E207_9GAMM</name>
<keyword evidence="3" id="KW-0223">Dioxygenase</keyword>
<dbReference type="Gene3D" id="3.60.130.10">
    <property type="entry name" value="Clavaminate synthase-like"/>
    <property type="match status" value="1"/>
</dbReference>
<gene>
    <name evidence="3" type="ORF">AB6T85_00525</name>
</gene>
<evidence type="ECO:0000313" key="4">
    <source>
        <dbReference type="Proteomes" id="UP001565243"/>
    </source>
</evidence>
<feature type="domain" description="TauD/TfdA-like" evidence="2">
    <location>
        <begin position="252"/>
        <end position="305"/>
    </location>
</feature>
<dbReference type="GO" id="GO:0051213">
    <property type="term" value="F:dioxygenase activity"/>
    <property type="evidence" value="ECO:0007669"/>
    <property type="project" value="UniProtKB-KW"/>
</dbReference>
<keyword evidence="4" id="KW-1185">Reference proteome</keyword>
<comment type="caution">
    <text evidence="3">The sequence shown here is derived from an EMBL/GenBank/DDBJ whole genome shotgun (WGS) entry which is preliminary data.</text>
</comment>
<accession>A0ABV4E207</accession>
<dbReference type="RefSeq" id="WP_253460749.1">
    <property type="nucleotide sequence ID" value="NZ_JBGFFX010000001.1"/>
</dbReference>
<dbReference type="InterPro" id="IPR042098">
    <property type="entry name" value="TauD-like_sf"/>
</dbReference>
<dbReference type="EMBL" id="JBGFFX010000001">
    <property type="protein sequence ID" value="MEY8768925.1"/>
    <property type="molecule type" value="Genomic_DNA"/>
</dbReference>
<keyword evidence="1" id="KW-0560">Oxidoreductase</keyword>
<evidence type="ECO:0000256" key="1">
    <source>
        <dbReference type="ARBA" id="ARBA00023002"/>
    </source>
</evidence>
<proteinExistence type="predicted"/>
<dbReference type="Pfam" id="PF02668">
    <property type="entry name" value="TauD"/>
    <property type="match status" value="1"/>
</dbReference>